<organism evidence="1 2">
    <name type="scientific">Hyphococcus aureus</name>
    <dbReference type="NCBI Taxonomy" id="2666033"/>
    <lineage>
        <taxon>Bacteria</taxon>
        <taxon>Pseudomonadati</taxon>
        <taxon>Pseudomonadota</taxon>
        <taxon>Alphaproteobacteria</taxon>
        <taxon>Parvularculales</taxon>
        <taxon>Parvularculaceae</taxon>
        <taxon>Hyphococcus</taxon>
    </lineage>
</organism>
<evidence type="ECO:0008006" key="3">
    <source>
        <dbReference type="Google" id="ProtNLM"/>
    </source>
</evidence>
<dbReference type="SUPFAM" id="SSF82185">
    <property type="entry name" value="Histone H3 K4-specific methyltransferase SET7/9 N-terminal domain"/>
    <property type="match status" value="1"/>
</dbReference>
<name>A0ABW1L1L2_9PROT</name>
<proteinExistence type="predicted"/>
<dbReference type="RefSeq" id="WP_379881811.1">
    <property type="nucleotide sequence ID" value="NZ_JBHPON010000002.1"/>
</dbReference>
<dbReference type="Proteomes" id="UP001596116">
    <property type="component" value="Unassembled WGS sequence"/>
</dbReference>
<evidence type="ECO:0000313" key="2">
    <source>
        <dbReference type="Proteomes" id="UP001596116"/>
    </source>
</evidence>
<protein>
    <recommendedName>
        <fullName evidence="3">MORN repeat variant</fullName>
    </recommendedName>
</protein>
<accession>A0ABW1L1L2</accession>
<comment type="caution">
    <text evidence="1">The sequence shown here is derived from an EMBL/GenBank/DDBJ whole genome shotgun (WGS) entry which is preliminary data.</text>
</comment>
<dbReference type="EMBL" id="JBHPON010000002">
    <property type="protein sequence ID" value="MFC6036938.1"/>
    <property type="molecule type" value="Genomic_DNA"/>
</dbReference>
<gene>
    <name evidence="1" type="ORF">ACFMB1_15375</name>
</gene>
<reference evidence="1 2" key="1">
    <citation type="submission" date="2024-09" db="EMBL/GenBank/DDBJ databases">
        <authorList>
            <person name="Zhang Z.-H."/>
        </authorList>
    </citation>
    <scope>NUCLEOTIDE SEQUENCE [LARGE SCALE GENOMIC DNA]</scope>
    <source>
        <strain evidence="1 2">HHTR114</strain>
    </source>
</reference>
<evidence type="ECO:0000313" key="1">
    <source>
        <dbReference type="EMBL" id="MFC6036938.1"/>
    </source>
</evidence>
<sequence length="76" mass="8906">MARSKKFTQHHKDGSLWATGQTVEDAPEGYWEWFRKDGIKLRSGHFTKGEQTGEWTTYDKNGDVYKVTQIKPKMQK</sequence>
<dbReference type="Gene3D" id="2.20.110.10">
    <property type="entry name" value="Histone H3 K4-specific methyltransferase SET7/9 N-terminal domain"/>
    <property type="match status" value="1"/>
</dbReference>
<keyword evidence="2" id="KW-1185">Reference proteome</keyword>